<dbReference type="SUPFAM" id="SSF47413">
    <property type="entry name" value="lambda repressor-like DNA-binding domains"/>
    <property type="match status" value="1"/>
</dbReference>
<evidence type="ECO:0000313" key="3">
    <source>
        <dbReference type="EMBL" id="MDM8202036.1"/>
    </source>
</evidence>
<dbReference type="InterPro" id="IPR010982">
    <property type="entry name" value="Lambda_DNA-bd_dom_sf"/>
</dbReference>
<reference evidence="4" key="1">
    <citation type="submission" date="2023-06" db="EMBL/GenBank/DDBJ databases">
        <title>Identification and characterization of horizontal gene transfer across gut microbiota members of farm animals based on homology search.</title>
        <authorList>
            <person name="Zeman M."/>
            <person name="Kubasova T."/>
            <person name="Jahodarova E."/>
            <person name="Nykrynova M."/>
            <person name="Rychlik I."/>
        </authorList>
    </citation>
    <scope>NUCLEOTIDE SEQUENCE [LARGE SCALE GENOMIC DNA]</scope>
    <source>
        <strain evidence="4">ET340</strain>
    </source>
</reference>
<dbReference type="Pfam" id="PF13443">
    <property type="entry name" value="HTH_26"/>
    <property type="match status" value="1"/>
</dbReference>
<sequence>MDVLARLQKLLNERGWSEYKLAKMAGLNESTISNIYRRNTVPTIATLEAICHAFGITLSEFFATDDTEIVEVTPQTKELLDVWMPLTQDQREALLQVARAFHNQ</sequence>
<feature type="domain" description="HTH cro/C1-type" evidence="2">
    <location>
        <begin position="7"/>
        <end position="61"/>
    </location>
</feature>
<accession>A0ABT7UT15</accession>
<evidence type="ECO:0000259" key="2">
    <source>
        <dbReference type="PROSITE" id="PS50943"/>
    </source>
</evidence>
<dbReference type="Proteomes" id="UP001529380">
    <property type="component" value="Unassembled WGS sequence"/>
</dbReference>
<proteinExistence type="predicted"/>
<dbReference type="SMART" id="SM00530">
    <property type="entry name" value="HTH_XRE"/>
    <property type="match status" value="1"/>
</dbReference>
<dbReference type="InterPro" id="IPR050807">
    <property type="entry name" value="TransReg_Diox_bact_type"/>
</dbReference>
<protein>
    <submittedName>
        <fullName evidence="3">Helix-turn-helix transcriptional regulator</fullName>
    </submittedName>
</protein>
<dbReference type="PROSITE" id="PS50943">
    <property type="entry name" value="HTH_CROC1"/>
    <property type="match status" value="1"/>
</dbReference>
<dbReference type="InterPro" id="IPR001387">
    <property type="entry name" value="Cro/C1-type_HTH"/>
</dbReference>
<dbReference type="PANTHER" id="PTHR46797:SF1">
    <property type="entry name" value="METHYLPHOSPHONATE SYNTHASE"/>
    <property type="match status" value="1"/>
</dbReference>
<dbReference type="CDD" id="cd00093">
    <property type="entry name" value="HTH_XRE"/>
    <property type="match status" value="1"/>
</dbReference>
<comment type="caution">
    <text evidence="3">The sequence shown here is derived from an EMBL/GenBank/DDBJ whole genome shotgun (WGS) entry which is preliminary data.</text>
</comment>
<organism evidence="3 4">
    <name type="scientific">Allofournierella massiliensis</name>
    <dbReference type="NCBI Taxonomy" id="1650663"/>
    <lineage>
        <taxon>Bacteria</taxon>
        <taxon>Bacillati</taxon>
        <taxon>Bacillota</taxon>
        <taxon>Clostridia</taxon>
        <taxon>Eubacteriales</taxon>
        <taxon>Oscillospiraceae</taxon>
        <taxon>Allofournierella</taxon>
    </lineage>
</organism>
<evidence type="ECO:0000313" key="4">
    <source>
        <dbReference type="Proteomes" id="UP001529380"/>
    </source>
</evidence>
<dbReference type="PANTHER" id="PTHR46797">
    <property type="entry name" value="HTH-TYPE TRANSCRIPTIONAL REGULATOR"/>
    <property type="match status" value="1"/>
</dbReference>
<dbReference type="EMBL" id="JAUDCL010000025">
    <property type="protein sequence ID" value="MDM8202036.1"/>
    <property type="molecule type" value="Genomic_DNA"/>
</dbReference>
<name>A0ABT7UT15_9FIRM</name>
<evidence type="ECO:0000256" key="1">
    <source>
        <dbReference type="ARBA" id="ARBA00023125"/>
    </source>
</evidence>
<keyword evidence="1" id="KW-0238">DNA-binding</keyword>
<gene>
    <name evidence="3" type="ORF">QUW08_12155</name>
</gene>
<dbReference type="Gene3D" id="1.10.260.40">
    <property type="entry name" value="lambda repressor-like DNA-binding domains"/>
    <property type="match status" value="1"/>
</dbReference>
<reference evidence="3 4" key="3">
    <citation type="submission" date="2023-06" db="EMBL/GenBank/DDBJ databases">
        <authorList>
            <person name="Zeman M."/>
            <person name="Kubasova T."/>
            <person name="Jahodarova E."/>
            <person name="Nykrynova M."/>
            <person name="Rychlik I."/>
        </authorList>
    </citation>
    <scope>NUCLEOTIDE SEQUENCE [LARGE SCALE GENOMIC DNA]</scope>
    <source>
        <strain evidence="3 4">ET340</strain>
    </source>
</reference>
<dbReference type="RefSeq" id="WP_289600434.1">
    <property type="nucleotide sequence ID" value="NZ_JAUDCL010000025.1"/>
</dbReference>
<keyword evidence="4" id="KW-1185">Reference proteome</keyword>
<reference evidence="3 4" key="2">
    <citation type="submission" date="2023-06" db="EMBL/GenBank/DDBJ databases">
        <title>Identification and characterization of horizontal gene transfer across gut microbiota members of farm animals based on homology search.</title>
        <authorList>
            <person name="Schwarzerova J."/>
            <person name="Nykrynova M."/>
            <person name="Jureckova K."/>
            <person name="Cejkova D."/>
            <person name="Rychlik I."/>
        </authorList>
    </citation>
    <scope>NUCLEOTIDE SEQUENCE [LARGE SCALE GENOMIC DNA]</scope>
    <source>
        <strain evidence="3 4">ET340</strain>
    </source>
</reference>